<feature type="transmembrane region" description="Helical" evidence="1">
    <location>
        <begin position="6"/>
        <end position="24"/>
    </location>
</feature>
<reference evidence="3" key="1">
    <citation type="journal article" date="2021" name="PeerJ">
        <title>Extensive microbial diversity within the chicken gut microbiome revealed by metagenomics and culture.</title>
        <authorList>
            <person name="Gilroy R."/>
            <person name="Ravi A."/>
            <person name="Getino M."/>
            <person name="Pursley I."/>
            <person name="Horton D.L."/>
            <person name="Alikhan N.F."/>
            <person name="Baker D."/>
            <person name="Gharbi K."/>
            <person name="Hall N."/>
            <person name="Watson M."/>
            <person name="Adriaenssens E.M."/>
            <person name="Foster-Nyarko E."/>
            <person name="Jarju S."/>
            <person name="Secka A."/>
            <person name="Antonio M."/>
            <person name="Oren A."/>
            <person name="Chaudhuri R.R."/>
            <person name="La Ragione R."/>
            <person name="Hildebrand F."/>
            <person name="Pallen M.J."/>
        </authorList>
    </citation>
    <scope>NUCLEOTIDE SEQUENCE</scope>
    <source>
        <strain evidence="3">ChiHjej8B7-3636</strain>
    </source>
</reference>
<gene>
    <name evidence="3" type="ORF">H9800_05420</name>
</gene>
<dbReference type="Pfam" id="PF07510">
    <property type="entry name" value="GmrSD_C"/>
    <property type="match status" value="1"/>
</dbReference>
<keyword evidence="1" id="KW-0472">Membrane</keyword>
<dbReference type="Pfam" id="PF05901">
    <property type="entry name" value="Excalibur"/>
    <property type="match status" value="1"/>
</dbReference>
<dbReference type="Proteomes" id="UP000824220">
    <property type="component" value="Unassembled WGS sequence"/>
</dbReference>
<reference evidence="3" key="2">
    <citation type="submission" date="2021-04" db="EMBL/GenBank/DDBJ databases">
        <authorList>
            <person name="Gilroy R."/>
        </authorList>
    </citation>
    <scope>NUCLEOTIDE SEQUENCE</scope>
    <source>
        <strain evidence="3">ChiHjej8B7-3636</strain>
    </source>
</reference>
<feature type="domain" description="Excalibur calcium-binding" evidence="2">
    <location>
        <begin position="233"/>
        <end position="269"/>
    </location>
</feature>
<comment type="caution">
    <text evidence="3">The sequence shown here is derived from an EMBL/GenBank/DDBJ whole genome shotgun (WGS) entry which is preliminary data.</text>
</comment>
<evidence type="ECO:0000313" key="4">
    <source>
        <dbReference type="Proteomes" id="UP000824220"/>
    </source>
</evidence>
<name>A0A9D2H434_9MICO</name>
<dbReference type="PANTHER" id="PTHR24094">
    <property type="entry name" value="SECRETED PROTEIN"/>
    <property type="match status" value="1"/>
</dbReference>
<organism evidence="3 4">
    <name type="scientific">Candidatus Microbacterium stercoravium</name>
    <dbReference type="NCBI Taxonomy" id="2838697"/>
    <lineage>
        <taxon>Bacteria</taxon>
        <taxon>Bacillati</taxon>
        <taxon>Actinomycetota</taxon>
        <taxon>Actinomycetes</taxon>
        <taxon>Micrococcales</taxon>
        <taxon>Microbacteriaceae</taxon>
        <taxon>Microbacterium</taxon>
    </lineage>
</organism>
<keyword evidence="1" id="KW-0812">Transmembrane</keyword>
<sequence>MPMRWVWWIPVVLVLVVTIAVVTIPSEADPREPADPGTAAALLAELPVKGSAPANDYDRVGHFGESWIDVDGNGCDTRNDILQRDLTDLVLDGPCIVLAGEFADPYTGDRIAFERGVDTSQRVQIDHVVALKDAWRTGAQDLPQERRIALANDPINLRAADGSANGQKGDRNAASWLPSNTSFRCEYVARQVSTKAAYDLWVVPAEKDAMERVLAACPDQPAFVSEGPTASVSYRNCAAVREAGAAPIRRGDPGYASHLDRDGDGIGCA</sequence>
<protein>
    <submittedName>
        <fullName evidence="3">Excalibur calcium-binding domain-containing protein</fullName>
    </submittedName>
</protein>
<evidence type="ECO:0000313" key="3">
    <source>
        <dbReference type="EMBL" id="HJA04282.1"/>
    </source>
</evidence>
<dbReference type="PANTHER" id="PTHR24094:SF15">
    <property type="entry name" value="AMP-DEPENDENT SYNTHETASE_LIGASE DOMAIN-CONTAINING PROTEIN-RELATED"/>
    <property type="match status" value="1"/>
</dbReference>
<evidence type="ECO:0000259" key="2">
    <source>
        <dbReference type="SMART" id="SM00894"/>
    </source>
</evidence>
<dbReference type="EMBL" id="DXAM01000076">
    <property type="protein sequence ID" value="HJA04282.1"/>
    <property type="molecule type" value="Genomic_DNA"/>
</dbReference>
<evidence type="ECO:0000256" key="1">
    <source>
        <dbReference type="SAM" id="Phobius"/>
    </source>
</evidence>
<dbReference type="SMART" id="SM00894">
    <property type="entry name" value="Excalibur"/>
    <property type="match status" value="1"/>
</dbReference>
<proteinExistence type="predicted"/>
<dbReference type="InterPro" id="IPR008613">
    <property type="entry name" value="Excalibur_Ca-bd_domain"/>
</dbReference>
<keyword evidence="1" id="KW-1133">Transmembrane helix</keyword>
<accession>A0A9D2H434</accession>
<dbReference type="InterPro" id="IPR011089">
    <property type="entry name" value="GmrSD_C"/>
</dbReference>
<dbReference type="AlphaFoldDB" id="A0A9D2H434"/>